<reference evidence="1" key="1">
    <citation type="submission" date="2022-07" db="EMBL/GenBank/DDBJ databases">
        <title>Phylogenomic reconstructions and comparative analyses of Kickxellomycotina fungi.</title>
        <authorList>
            <person name="Reynolds N.K."/>
            <person name="Stajich J.E."/>
            <person name="Barry K."/>
            <person name="Grigoriev I.V."/>
            <person name="Crous P."/>
            <person name="Smith M.E."/>
        </authorList>
    </citation>
    <scope>NUCLEOTIDE SEQUENCE</scope>
    <source>
        <strain evidence="1">CBS 190363</strain>
    </source>
</reference>
<organism evidence="1 2">
    <name type="scientific">Coemansia aciculifera</name>
    <dbReference type="NCBI Taxonomy" id="417176"/>
    <lineage>
        <taxon>Eukaryota</taxon>
        <taxon>Fungi</taxon>
        <taxon>Fungi incertae sedis</taxon>
        <taxon>Zoopagomycota</taxon>
        <taxon>Kickxellomycotina</taxon>
        <taxon>Kickxellomycetes</taxon>
        <taxon>Kickxellales</taxon>
        <taxon>Kickxellaceae</taxon>
        <taxon>Coemansia</taxon>
    </lineage>
</organism>
<keyword evidence="2" id="KW-1185">Reference proteome</keyword>
<evidence type="ECO:0000313" key="2">
    <source>
        <dbReference type="Proteomes" id="UP001139981"/>
    </source>
</evidence>
<dbReference type="EMBL" id="JANBVB010001393">
    <property type="protein sequence ID" value="KAJ2890349.1"/>
    <property type="molecule type" value="Genomic_DNA"/>
</dbReference>
<gene>
    <name evidence="1" type="ORF">IWW38_004184</name>
</gene>
<name>A0ACC1LZD9_9FUNG</name>
<sequence>MEAHLDSEPDSPKATSTTAKGKGRKSAVKPLLRMPSLEVDWKSESLLKFEDRASRTDDNNDDSDGILTPEALIDNLRDWVTGDPLHLEKHMYHPVMSFISYVARCVQANADKSGGACSQVGSSSIAGPRRLIRPAAIPDYKPRDSDDNTRIDIGICAVELGKSSAGEVGRVPYAKLLAILEAKTKATDNDAAAVQLLEYTRQLYQQQPDLRFAWGITVCGCDVRVCHFGNDQALSSCPMNVATSKGRRAFTKLLVDWSLCEDSQLGHDTTMRHLPDLNCWQIDCPDDGKRRPQPFYFSKVICRADRLFGRHTRCFLATDAKPTTAVTKSSPLEAKLVIKDAWAYAEREPTKDLRDEVMLLRRVEQDLSTKIDAEADIIFPQLEVGGRVQFKLNGKPTEDNTDVFYKKFAEEAKQAPPFRVHRRIVMSPIGEPLHMVESAKELVTVVCDVMRCHSAIVHHCGILHRDISQNNVLVVRRDGIARGLLIDFDCAVDINKEQLGNRRPEMTGTLPFMSINNLSPSSVPRTALDDWESMLYLLCWKATEGVISAKRRVAEDFGALPIGRWRNGDDEAIVNAKRAHMSNKEDFEDQIMDNFNDNEDDNDLLKRLATRFYMALFQNRKVSPDCHGTAKKAKYSTQTKDTVSDSDDDDFWTKSGEIVDPFVERVNEKDVILKTLLVLIDRYWKDSVAAQHAAKLVVDEQANESPAR</sequence>
<proteinExistence type="predicted"/>
<comment type="caution">
    <text evidence="1">The sequence shown here is derived from an EMBL/GenBank/DDBJ whole genome shotgun (WGS) entry which is preliminary data.</text>
</comment>
<accession>A0ACC1LZD9</accession>
<dbReference type="Proteomes" id="UP001139981">
    <property type="component" value="Unassembled WGS sequence"/>
</dbReference>
<protein>
    <submittedName>
        <fullName evidence="1">Uncharacterized protein</fullName>
    </submittedName>
</protein>
<evidence type="ECO:0000313" key="1">
    <source>
        <dbReference type="EMBL" id="KAJ2890349.1"/>
    </source>
</evidence>